<dbReference type="Proteomes" id="UP000789706">
    <property type="component" value="Unassembled WGS sequence"/>
</dbReference>
<evidence type="ECO:0000256" key="4">
    <source>
        <dbReference type="ARBA" id="ARBA00023242"/>
    </source>
</evidence>
<dbReference type="GO" id="GO:0000175">
    <property type="term" value="F:3'-5'-RNA exonuclease activity"/>
    <property type="evidence" value="ECO:0007669"/>
    <property type="project" value="TreeGrafter"/>
</dbReference>
<keyword evidence="3" id="KW-0456">Lyase</keyword>
<protein>
    <recommendedName>
        <fullName evidence="5">U6 snRNA phosphodiesterase 1</fullName>
    </recommendedName>
    <alternativeName>
        <fullName evidence="6">3'-5' RNA exonuclease USB1</fullName>
    </alternativeName>
</protein>
<dbReference type="GO" id="GO:0034477">
    <property type="term" value="P:U6 snRNA 3'-end processing"/>
    <property type="evidence" value="ECO:0007669"/>
    <property type="project" value="InterPro"/>
</dbReference>
<dbReference type="Gene3D" id="3.90.1140.10">
    <property type="entry name" value="Cyclic phosphodiesterase"/>
    <property type="match status" value="1"/>
</dbReference>
<gene>
    <name evidence="7" type="ORF">DEBURN_LOCUS9125</name>
</gene>
<sequence>MQEFGELTKNNADSGIIKSIQSANSTQIIDKIVSNEKKLKRKREVIESNVKSKKLPPLPSEFLELYQDDERKKFKKYSTTIPSPITSSIPQSHKNIEGNWATHVYMEVVIPDEFTELLRKIEKSVQNVILDDDIYSCIDEINEDLPFKNSKLHISLSRPIFLKYFQIDKFWDKLRKGFEDQKKFTLSFSGIEYLVNDAKTKSFLTLEVGKGIYELKKLLEHVNKVAKEFRQQEFYE</sequence>
<keyword evidence="2" id="KW-0378">Hydrolase</keyword>
<dbReference type="InterPro" id="IPR027521">
    <property type="entry name" value="Usb1"/>
</dbReference>
<evidence type="ECO:0000256" key="5">
    <source>
        <dbReference type="ARBA" id="ARBA00029543"/>
    </source>
</evidence>
<organism evidence="7 8">
    <name type="scientific">Diversispora eburnea</name>
    <dbReference type="NCBI Taxonomy" id="1213867"/>
    <lineage>
        <taxon>Eukaryota</taxon>
        <taxon>Fungi</taxon>
        <taxon>Fungi incertae sedis</taxon>
        <taxon>Mucoromycota</taxon>
        <taxon>Glomeromycotina</taxon>
        <taxon>Glomeromycetes</taxon>
        <taxon>Diversisporales</taxon>
        <taxon>Diversisporaceae</taxon>
        <taxon>Diversispora</taxon>
    </lineage>
</organism>
<dbReference type="PANTHER" id="PTHR13522:SF3">
    <property type="entry name" value="U6 SNRNA PHOSPHODIESTERASE 1"/>
    <property type="match status" value="1"/>
</dbReference>
<dbReference type="Pfam" id="PF09749">
    <property type="entry name" value="HVSL"/>
    <property type="match status" value="1"/>
</dbReference>
<evidence type="ECO:0000256" key="3">
    <source>
        <dbReference type="ARBA" id="ARBA00023239"/>
    </source>
</evidence>
<dbReference type="EMBL" id="CAJVPK010001599">
    <property type="protein sequence ID" value="CAG8592435.1"/>
    <property type="molecule type" value="Genomic_DNA"/>
</dbReference>
<dbReference type="PANTHER" id="PTHR13522">
    <property type="entry name" value="U6 SNRNA PHOSPHODIESTERASE 1"/>
    <property type="match status" value="1"/>
</dbReference>
<accession>A0A9N9C8W9</accession>
<dbReference type="GO" id="GO:0016829">
    <property type="term" value="F:lyase activity"/>
    <property type="evidence" value="ECO:0007669"/>
    <property type="project" value="UniProtKB-KW"/>
</dbReference>
<evidence type="ECO:0000313" key="8">
    <source>
        <dbReference type="Proteomes" id="UP000789706"/>
    </source>
</evidence>
<keyword evidence="8" id="KW-1185">Reference proteome</keyword>
<comment type="caution">
    <text evidence="7">The sequence shown here is derived from an EMBL/GenBank/DDBJ whole genome shotgun (WGS) entry which is preliminary data.</text>
</comment>
<proteinExistence type="predicted"/>
<dbReference type="GO" id="GO:0005634">
    <property type="term" value="C:nucleus"/>
    <property type="evidence" value="ECO:0007669"/>
    <property type="project" value="TreeGrafter"/>
</dbReference>
<evidence type="ECO:0000256" key="1">
    <source>
        <dbReference type="ARBA" id="ARBA00022722"/>
    </source>
</evidence>
<reference evidence="7" key="1">
    <citation type="submission" date="2021-06" db="EMBL/GenBank/DDBJ databases">
        <authorList>
            <person name="Kallberg Y."/>
            <person name="Tangrot J."/>
            <person name="Rosling A."/>
        </authorList>
    </citation>
    <scope>NUCLEOTIDE SEQUENCE</scope>
    <source>
        <strain evidence="7">AZ414A</strain>
    </source>
</reference>
<evidence type="ECO:0000256" key="2">
    <source>
        <dbReference type="ARBA" id="ARBA00022801"/>
    </source>
</evidence>
<keyword evidence="1" id="KW-0540">Nuclease</keyword>
<keyword evidence="4" id="KW-0539">Nucleus</keyword>
<evidence type="ECO:0000256" key="6">
    <source>
        <dbReference type="ARBA" id="ARBA00030030"/>
    </source>
</evidence>
<dbReference type="AlphaFoldDB" id="A0A9N9C8W9"/>
<evidence type="ECO:0000313" key="7">
    <source>
        <dbReference type="EMBL" id="CAG8592435.1"/>
    </source>
</evidence>
<dbReference type="OrthoDB" id="49151at2759"/>
<name>A0A9N9C8W9_9GLOM</name>